<dbReference type="EMBL" id="UPTC01000057">
    <property type="protein sequence ID" value="VBB25981.1"/>
    <property type="molecule type" value="Genomic_DNA"/>
</dbReference>
<evidence type="ECO:0000313" key="2">
    <source>
        <dbReference type="Proteomes" id="UP000276991"/>
    </source>
</evidence>
<evidence type="ECO:0000313" key="1">
    <source>
        <dbReference type="EMBL" id="VBB25981.1"/>
    </source>
</evidence>
<dbReference type="AlphaFoldDB" id="A0A498S3B5"/>
<reference evidence="1 2" key="1">
    <citation type="submission" date="2018-08" db="EMBL/GenBank/DDBJ databases">
        <authorList>
            <person name="Laetsch R D."/>
            <person name="Stevens L."/>
            <person name="Kumar S."/>
            <person name="Blaxter L. M."/>
        </authorList>
    </citation>
    <scope>NUCLEOTIDE SEQUENCE [LARGE SCALE GENOMIC DNA]</scope>
</reference>
<keyword evidence="2" id="KW-1185">Reference proteome</keyword>
<protein>
    <submittedName>
        <fullName evidence="1">Uncharacterized protein</fullName>
    </submittedName>
</protein>
<gene>
    <name evidence="1" type="ORF">NAV_LOCUS811</name>
</gene>
<name>A0A498S3B5_ACAVI</name>
<sequence>MTSLLPRITAPLTAVDRLSLKQRRGRGKQRDMKALNITSFRMKIGFELPRFPKIGVHFKQSCYFLLTFVSMPVISEVTTNAVQRFPEGLLEVVRRAIDDYNIEPKGGRI</sequence>
<accession>A0A498S3B5</accession>
<proteinExistence type="predicted"/>
<dbReference type="Proteomes" id="UP000276991">
    <property type="component" value="Unassembled WGS sequence"/>
</dbReference>
<organism evidence="1 2">
    <name type="scientific">Acanthocheilonema viteae</name>
    <name type="common">Filarial nematode worm</name>
    <name type="synonym">Dipetalonema viteae</name>
    <dbReference type="NCBI Taxonomy" id="6277"/>
    <lineage>
        <taxon>Eukaryota</taxon>
        <taxon>Metazoa</taxon>
        <taxon>Ecdysozoa</taxon>
        <taxon>Nematoda</taxon>
        <taxon>Chromadorea</taxon>
        <taxon>Rhabditida</taxon>
        <taxon>Spirurina</taxon>
        <taxon>Spiruromorpha</taxon>
        <taxon>Filarioidea</taxon>
        <taxon>Onchocercidae</taxon>
        <taxon>Acanthocheilonema</taxon>
    </lineage>
</organism>